<keyword evidence="16" id="KW-0325">Glycoprotein</keyword>
<keyword evidence="15 24" id="KW-0472">Membrane</keyword>
<evidence type="ECO:0000256" key="3">
    <source>
        <dbReference type="ARBA" id="ARBA00004155"/>
    </source>
</evidence>
<evidence type="ECO:0000256" key="8">
    <source>
        <dbReference type="ARBA" id="ARBA00022723"/>
    </source>
</evidence>
<keyword evidence="11" id="KW-0249">Electron transport</keyword>
<keyword evidence="9" id="KW-0967">Endosome</keyword>
<evidence type="ECO:0000256" key="15">
    <source>
        <dbReference type="ARBA" id="ARBA00023136"/>
    </source>
</evidence>
<evidence type="ECO:0000256" key="6">
    <source>
        <dbReference type="ARBA" id="ARBA00022617"/>
    </source>
</evidence>
<keyword evidence="17" id="KW-0458">Lysosome</keyword>
<feature type="domain" description="Cytochrome b561" evidence="25">
    <location>
        <begin position="37"/>
        <end position="245"/>
    </location>
</feature>
<feature type="transmembrane region" description="Helical" evidence="24">
    <location>
        <begin position="180"/>
        <end position="200"/>
    </location>
</feature>
<comment type="catalytic activity">
    <reaction evidence="23">
        <text>Fe(3+)(out) + L-ascorbate(in) = monodehydro-L-ascorbate radical(in) + Fe(2+)(out) + H(+)</text>
        <dbReference type="Rhea" id="RHEA:30403"/>
        <dbReference type="ChEBI" id="CHEBI:15378"/>
        <dbReference type="ChEBI" id="CHEBI:29033"/>
        <dbReference type="ChEBI" id="CHEBI:29034"/>
        <dbReference type="ChEBI" id="CHEBI:38290"/>
        <dbReference type="ChEBI" id="CHEBI:59513"/>
        <dbReference type="EC" id="7.2.1.3"/>
    </reaction>
    <physiologicalReaction direction="left-to-right" evidence="23">
        <dbReference type="Rhea" id="RHEA:30404"/>
    </physiologicalReaction>
</comment>
<organism evidence="26 27">
    <name type="scientific">Pleuronectes platessa</name>
    <name type="common">European plaice</name>
    <dbReference type="NCBI Taxonomy" id="8262"/>
    <lineage>
        <taxon>Eukaryota</taxon>
        <taxon>Metazoa</taxon>
        <taxon>Chordata</taxon>
        <taxon>Craniata</taxon>
        <taxon>Vertebrata</taxon>
        <taxon>Euteleostomi</taxon>
        <taxon>Actinopterygii</taxon>
        <taxon>Neopterygii</taxon>
        <taxon>Teleostei</taxon>
        <taxon>Neoteleostei</taxon>
        <taxon>Acanthomorphata</taxon>
        <taxon>Carangaria</taxon>
        <taxon>Pleuronectiformes</taxon>
        <taxon>Pleuronectoidei</taxon>
        <taxon>Pleuronectidae</taxon>
        <taxon>Pleuronectes</taxon>
    </lineage>
</organism>
<evidence type="ECO:0000256" key="18">
    <source>
        <dbReference type="ARBA" id="ARBA00024225"/>
    </source>
</evidence>
<keyword evidence="7 24" id="KW-0812">Transmembrane</keyword>
<evidence type="ECO:0000256" key="7">
    <source>
        <dbReference type="ARBA" id="ARBA00022692"/>
    </source>
</evidence>
<feature type="transmembrane region" description="Helical" evidence="24">
    <location>
        <begin position="106"/>
        <end position="129"/>
    </location>
</feature>
<evidence type="ECO:0000256" key="9">
    <source>
        <dbReference type="ARBA" id="ARBA00022753"/>
    </source>
</evidence>
<evidence type="ECO:0000313" key="26">
    <source>
        <dbReference type="EMBL" id="CAB1445769.1"/>
    </source>
</evidence>
<dbReference type="AlphaFoldDB" id="A0A9N7Z0Z3"/>
<evidence type="ECO:0000256" key="19">
    <source>
        <dbReference type="ARBA" id="ARBA00040498"/>
    </source>
</evidence>
<comment type="function">
    <text evidence="22">Transmembrane reductase that uses ascorbate as an electron donor in the cytoplasm and transfers electrons across membranes to reduce iron cations Fe(3+) into Fe(2+) in the lumen of the late endosome and lysosome. Reduced iron can then be extruded from the late endosome and lysosome to the cytoplasm by divalent metal-specific transporters. It is therefore most probably involved in endosomal and lysosomal cellular iron homeostasis.</text>
</comment>
<evidence type="ECO:0000256" key="16">
    <source>
        <dbReference type="ARBA" id="ARBA00023180"/>
    </source>
</evidence>
<dbReference type="EMBL" id="CADEAL010003779">
    <property type="protein sequence ID" value="CAB1445769.1"/>
    <property type="molecule type" value="Genomic_DNA"/>
</dbReference>
<protein>
    <recommendedName>
        <fullName evidence="19">Lysosomal membrane ascorbate-dependent ferrireductase CYB561A3</fullName>
        <ecNumber evidence="18">7.2.1.3</ecNumber>
    </recommendedName>
    <alternativeName>
        <fullName evidence="21">Cytochrome b ascorbate-dependent protein 3</fullName>
    </alternativeName>
    <alternativeName>
        <fullName evidence="20">Lysosomal cytochrome b</fullName>
    </alternativeName>
</protein>
<dbReference type="InterPro" id="IPR043205">
    <property type="entry name" value="CYB561/CYBRD1-like"/>
</dbReference>
<evidence type="ECO:0000256" key="17">
    <source>
        <dbReference type="ARBA" id="ARBA00023228"/>
    </source>
</evidence>
<keyword evidence="13" id="KW-0560">Oxidoreductase</keyword>
<accession>A0A9N7Z0Z3</accession>
<evidence type="ECO:0000256" key="5">
    <source>
        <dbReference type="ARBA" id="ARBA00022448"/>
    </source>
</evidence>
<evidence type="ECO:0000256" key="11">
    <source>
        <dbReference type="ARBA" id="ARBA00022982"/>
    </source>
</evidence>
<evidence type="ECO:0000256" key="21">
    <source>
        <dbReference type="ARBA" id="ARBA00042571"/>
    </source>
</evidence>
<feature type="transmembrane region" description="Helical" evidence="24">
    <location>
        <begin position="69"/>
        <end position="94"/>
    </location>
</feature>
<evidence type="ECO:0000256" key="14">
    <source>
        <dbReference type="ARBA" id="ARBA00023004"/>
    </source>
</evidence>
<dbReference type="GO" id="GO:0046872">
    <property type="term" value="F:metal ion binding"/>
    <property type="evidence" value="ECO:0007669"/>
    <property type="project" value="UniProtKB-KW"/>
</dbReference>
<comment type="cofactor">
    <cofactor evidence="1">
        <name>heme b</name>
        <dbReference type="ChEBI" id="CHEBI:60344"/>
    </cofactor>
</comment>
<dbReference type="PANTHER" id="PTHR10106">
    <property type="entry name" value="CYTOCHROME B561-RELATED"/>
    <property type="match status" value="1"/>
</dbReference>
<dbReference type="Gene3D" id="1.20.120.1770">
    <property type="match status" value="1"/>
</dbReference>
<evidence type="ECO:0000256" key="13">
    <source>
        <dbReference type="ARBA" id="ARBA00023002"/>
    </source>
</evidence>
<comment type="caution">
    <text evidence="26">The sequence shown here is derived from an EMBL/GenBank/DDBJ whole genome shotgun (WGS) entry which is preliminary data.</text>
</comment>
<evidence type="ECO:0000256" key="12">
    <source>
        <dbReference type="ARBA" id="ARBA00022989"/>
    </source>
</evidence>
<evidence type="ECO:0000313" key="27">
    <source>
        <dbReference type="Proteomes" id="UP001153269"/>
    </source>
</evidence>
<keyword evidence="6" id="KW-0349">Heme</keyword>
<evidence type="ECO:0000259" key="25">
    <source>
        <dbReference type="PROSITE" id="PS50939"/>
    </source>
</evidence>
<dbReference type="SMART" id="SM00665">
    <property type="entry name" value="B561"/>
    <property type="match status" value="1"/>
</dbReference>
<gene>
    <name evidence="26" type="ORF">PLEPLA_LOCUS33506</name>
</gene>
<dbReference type="Pfam" id="PF03188">
    <property type="entry name" value="Cytochrom_B561"/>
    <property type="match status" value="1"/>
</dbReference>
<dbReference type="GO" id="GO:0140571">
    <property type="term" value="F:transmembrane ascorbate ferrireductase activity"/>
    <property type="evidence" value="ECO:0007669"/>
    <property type="project" value="UniProtKB-EC"/>
</dbReference>
<reference evidence="26" key="1">
    <citation type="submission" date="2020-03" db="EMBL/GenBank/DDBJ databases">
        <authorList>
            <person name="Weist P."/>
        </authorList>
    </citation>
    <scope>NUCLEOTIDE SEQUENCE</scope>
</reference>
<feature type="transmembrane region" description="Helical" evidence="24">
    <location>
        <begin position="29"/>
        <end position="49"/>
    </location>
</feature>
<keyword evidence="5" id="KW-0813">Transport</keyword>
<keyword evidence="14" id="KW-0408">Iron</keyword>
<dbReference type="Proteomes" id="UP001153269">
    <property type="component" value="Unassembled WGS sequence"/>
</dbReference>
<evidence type="ECO:0000256" key="1">
    <source>
        <dbReference type="ARBA" id="ARBA00001970"/>
    </source>
</evidence>
<dbReference type="GO" id="GO:0005765">
    <property type="term" value="C:lysosomal membrane"/>
    <property type="evidence" value="ECO:0007669"/>
    <property type="project" value="UniProtKB-SubCell"/>
</dbReference>
<sequence>MTKQKVVERVKRQDSCEGEKPSLAMRSSVLFYSTYTLCVCLGLLCVLFVSCWSSHWGGGFAWDYSALQFNWHPVLMVSGLVVVYGNAAVVYRLPFTWKQNKRTWKLVHAGLMLLGLLLSVLGLCAVFDYHKGANIPDLYSLHSWVGISTVAVFAFQWILGLAAFFFPCSPLWFRSSLKPVHVWLGKSILILSLISCISGITEKLLFTLNGSSVEPYSSLPVQAKFANSLRPPPRGLWLGRLWNLIQQQMAAARNRQGTCSTSAH</sequence>
<dbReference type="FunFam" id="1.20.120.1770:FF:000001">
    <property type="entry name" value="Cytochrome b reductase 1"/>
    <property type="match status" value="1"/>
</dbReference>
<evidence type="ECO:0000256" key="23">
    <source>
        <dbReference type="ARBA" id="ARBA00048457"/>
    </source>
</evidence>
<evidence type="ECO:0000256" key="10">
    <source>
        <dbReference type="ARBA" id="ARBA00022967"/>
    </source>
</evidence>
<keyword evidence="12 24" id="KW-1133">Transmembrane helix</keyword>
<dbReference type="InterPro" id="IPR006593">
    <property type="entry name" value="Cyt_b561/ferric_Rdtase_TM"/>
</dbReference>
<feature type="transmembrane region" description="Helical" evidence="24">
    <location>
        <begin position="141"/>
        <end position="168"/>
    </location>
</feature>
<dbReference type="PROSITE" id="PS50939">
    <property type="entry name" value="CYTOCHROME_B561"/>
    <property type="match status" value="1"/>
</dbReference>
<evidence type="ECO:0000256" key="24">
    <source>
        <dbReference type="SAM" id="Phobius"/>
    </source>
</evidence>
<evidence type="ECO:0000256" key="20">
    <source>
        <dbReference type="ARBA" id="ARBA00042550"/>
    </source>
</evidence>
<name>A0A9N7Z0Z3_PLEPL</name>
<evidence type="ECO:0000256" key="4">
    <source>
        <dbReference type="ARBA" id="ARBA00011738"/>
    </source>
</evidence>
<keyword evidence="10" id="KW-1278">Translocase</keyword>
<dbReference type="GO" id="GO:0031902">
    <property type="term" value="C:late endosome membrane"/>
    <property type="evidence" value="ECO:0007669"/>
    <property type="project" value="UniProtKB-SubCell"/>
</dbReference>
<proteinExistence type="predicted"/>
<dbReference type="EC" id="7.2.1.3" evidence="18"/>
<keyword evidence="8" id="KW-0479">Metal-binding</keyword>
<keyword evidence="27" id="KW-1185">Reference proteome</keyword>
<comment type="subcellular location">
    <subcellularLocation>
        <location evidence="2">Late endosome membrane</location>
        <topology evidence="2">Multi-pass membrane protein</topology>
    </subcellularLocation>
    <subcellularLocation>
        <location evidence="3">Lysosome membrane</location>
        <topology evidence="3">Multi-pass membrane protein</topology>
    </subcellularLocation>
</comment>
<comment type="subunit">
    <text evidence="4">Homodimer.</text>
</comment>
<dbReference type="PANTHER" id="PTHR10106:SF38">
    <property type="entry name" value="LYSOSOMAL MEMBRANE ASCORBATE-DEPENDENT FERRIREDUCTASE CYB561A3"/>
    <property type="match status" value="1"/>
</dbReference>
<evidence type="ECO:0000256" key="22">
    <source>
        <dbReference type="ARBA" id="ARBA00046132"/>
    </source>
</evidence>
<evidence type="ECO:0000256" key="2">
    <source>
        <dbReference type="ARBA" id="ARBA00004107"/>
    </source>
</evidence>